<organism evidence="9 10">
    <name type="scientific">Psychromonas ingrahamii (strain DSM 17664 / CCUG 51855 / 37)</name>
    <dbReference type="NCBI Taxonomy" id="357804"/>
    <lineage>
        <taxon>Bacteria</taxon>
        <taxon>Pseudomonadati</taxon>
        <taxon>Pseudomonadota</taxon>
        <taxon>Gammaproteobacteria</taxon>
        <taxon>Alteromonadales</taxon>
        <taxon>Psychromonadaceae</taxon>
        <taxon>Psychromonas</taxon>
    </lineage>
</organism>
<feature type="transmembrane region" description="Helical" evidence="7">
    <location>
        <begin position="319"/>
        <end position="342"/>
    </location>
</feature>
<comment type="subcellular location">
    <subcellularLocation>
        <location evidence="1">Cell membrane</location>
        <topology evidence="1">Multi-pass membrane protein</topology>
    </subcellularLocation>
</comment>
<comment type="similarity">
    <text evidence="2">Belongs to the acyltransferase 3 family.</text>
</comment>
<feature type="transmembrane region" description="Helical" evidence="7">
    <location>
        <begin position="154"/>
        <end position="176"/>
    </location>
</feature>
<keyword evidence="3" id="KW-1003">Cell membrane</keyword>
<evidence type="ECO:0000259" key="8">
    <source>
        <dbReference type="Pfam" id="PF01757"/>
    </source>
</evidence>
<evidence type="ECO:0000256" key="5">
    <source>
        <dbReference type="ARBA" id="ARBA00022989"/>
    </source>
</evidence>
<feature type="transmembrane region" description="Helical" evidence="7">
    <location>
        <begin position="62"/>
        <end position="82"/>
    </location>
</feature>
<keyword evidence="10" id="KW-1185">Reference proteome</keyword>
<evidence type="ECO:0000256" key="1">
    <source>
        <dbReference type="ARBA" id="ARBA00004651"/>
    </source>
</evidence>
<dbReference type="Proteomes" id="UP000000639">
    <property type="component" value="Chromosome"/>
</dbReference>
<keyword evidence="6 7" id="KW-0472">Membrane</keyword>
<evidence type="ECO:0000256" key="7">
    <source>
        <dbReference type="SAM" id="Phobius"/>
    </source>
</evidence>
<evidence type="ECO:0000313" key="9">
    <source>
        <dbReference type="EMBL" id="ABM03015.1"/>
    </source>
</evidence>
<keyword evidence="5 7" id="KW-1133">Transmembrane helix</keyword>
<feature type="transmembrane region" description="Helical" evidence="7">
    <location>
        <begin position="12"/>
        <end position="29"/>
    </location>
</feature>
<dbReference type="PANTHER" id="PTHR40074:SF2">
    <property type="entry name" value="O-ACETYLTRANSFERASE WECH"/>
    <property type="match status" value="1"/>
</dbReference>
<evidence type="ECO:0000256" key="6">
    <source>
        <dbReference type="ARBA" id="ARBA00023136"/>
    </source>
</evidence>
<feature type="domain" description="Acyltransferase 3" evidence="8">
    <location>
        <begin position="10"/>
        <end position="340"/>
    </location>
</feature>
<feature type="transmembrane region" description="Helical" evidence="7">
    <location>
        <begin position="260"/>
        <end position="277"/>
    </location>
</feature>
<feature type="transmembrane region" description="Helical" evidence="7">
    <location>
        <begin position="289"/>
        <end position="307"/>
    </location>
</feature>
<proteinExistence type="inferred from homology"/>
<dbReference type="GO" id="GO:0005886">
    <property type="term" value="C:plasma membrane"/>
    <property type="evidence" value="ECO:0007669"/>
    <property type="project" value="UniProtKB-SubCell"/>
</dbReference>
<dbReference type="eggNOG" id="COG1835">
    <property type="taxonomic scope" value="Bacteria"/>
</dbReference>
<dbReference type="Pfam" id="PF01757">
    <property type="entry name" value="Acyl_transf_3"/>
    <property type="match status" value="1"/>
</dbReference>
<evidence type="ECO:0000256" key="2">
    <source>
        <dbReference type="ARBA" id="ARBA00007400"/>
    </source>
</evidence>
<dbReference type="EMBL" id="CP000510">
    <property type="protein sequence ID" value="ABM03015.1"/>
    <property type="molecule type" value="Genomic_DNA"/>
</dbReference>
<dbReference type="RefSeq" id="WP_011769578.1">
    <property type="nucleotide sequence ID" value="NC_008709.1"/>
</dbReference>
<dbReference type="InterPro" id="IPR002656">
    <property type="entry name" value="Acyl_transf_3_dom"/>
</dbReference>
<dbReference type="GO" id="GO:0009246">
    <property type="term" value="P:enterobacterial common antigen biosynthetic process"/>
    <property type="evidence" value="ECO:0007669"/>
    <property type="project" value="TreeGrafter"/>
</dbReference>
<dbReference type="AlphaFoldDB" id="A1SU50"/>
<reference evidence="9 10" key="1">
    <citation type="submission" date="2007-01" db="EMBL/GenBank/DDBJ databases">
        <title>Complete sequence of Psychromonas ingrahamii 37.</title>
        <authorList>
            <consortium name="US DOE Joint Genome Institute"/>
            <person name="Copeland A."/>
            <person name="Lucas S."/>
            <person name="Lapidus A."/>
            <person name="Barry K."/>
            <person name="Detter J.C."/>
            <person name="Glavina del Rio T."/>
            <person name="Hammon N."/>
            <person name="Israni S."/>
            <person name="Dalin E."/>
            <person name="Tice H."/>
            <person name="Pitluck S."/>
            <person name="Thompson L.S."/>
            <person name="Brettin T."/>
            <person name="Bruce D."/>
            <person name="Han C."/>
            <person name="Tapia R."/>
            <person name="Schmutz J."/>
            <person name="Larimer F."/>
            <person name="Land M."/>
            <person name="Hauser L."/>
            <person name="Kyrpides N."/>
            <person name="Ivanova N."/>
            <person name="Staley J."/>
            <person name="Richardson P."/>
        </authorList>
    </citation>
    <scope>NUCLEOTIDE SEQUENCE [LARGE SCALE GENOMIC DNA]</scope>
    <source>
        <strain evidence="9 10">37</strain>
    </source>
</reference>
<dbReference type="PANTHER" id="PTHR40074">
    <property type="entry name" value="O-ACETYLTRANSFERASE WECH"/>
    <property type="match status" value="1"/>
</dbReference>
<name>A1SU50_PSYIN</name>
<accession>A1SU50</accession>
<evidence type="ECO:0000256" key="3">
    <source>
        <dbReference type="ARBA" id="ARBA00022475"/>
    </source>
</evidence>
<dbReference type="KEGG" id="pin:Ping_1180"/>
<dbReference type="HOGENOM" id="CLU_054154_2_0_6"/>
<evidence type="ECO:0000313" key="10">
    <source>
        <dbReference type="Proteomes" id="UP000000639"/>
    </source>
</evidence>
<dbReference type="OrthoDB" id="1072135at2"/>
<feature type="transmembrane region" description="Helical" evidence="7">
    <location>
        <begin position="94"/>
        <end position="115"/>
    </location>
</feature>
<protein>
    <recommendedName>
        <fullName evidence="8">Acyltransferase 3 domain-containing protein</fullName>
    </recommendedName>
</protein>
<feature type="transmembrane region" description="Helical" evidence="7">
    <location>
        <begin position="183"/>
        <end position="210"/>
    </location>
</feature>
<gene>
    <name evidence="9" type="ordered locus">Ping_1180</name>
</gene>
<evidence type="ECO:0000256" key="4">
    <source>
        <dbReference type="ARBA" id="ARBA00022692"/>
    </source>
</evidence>
<sequence length="362" mass="41106">MKLDRFSSERLDIIRFPLIVGVIFIHAIGSSVKLKNSNTGIEQIGFISEFIQAFISNGLARIAVPLFFLISGYLFFLAFTWSLEKYQSKVKSRLRTLVIPFLFWNAICILVFFIAQSIPSTSVFFSGSNQYIATYNVFDFFNNLLGLNKSPISYQFWFIRDLIVMVILAPLFLLILNNKNISTFVFACLFTLWFIGFWPIYVPSLAAFFFFYAGAYFSNMKFDLFSIDRYGKVISSIYLIILVTDSLTKGEVYSSYIHKIGIVFGIMTALYLSKYALQSTVAKNVLLKLSHYSFFVFAVHEPILTILKKIIYKLIVPTSDLAVTSIYLSIPIAVILISLAAYKVLSMAIPKTLNIVTGGRKT</sequence>
<keyword evidence="4 7" id="KW-0812">Transmembrane</keyword>
<dbReference type="GO" id="GO:0016413">
    <property type="term" value="F:O-acetyltransferase activity"/>
    <property type="evidence" value="ECO:0007669"/>
    <property type="project" value="TreeGrafter"/>
</dbReference>